<comment type="caution">
    <text evidence="1">The sequence shown here is derived from an EMBL/GenBank/DDBJ whole genome shotgun (WGS) entry which is preliminary data.</text>
</comment>
<reference evidence="1" key="1">
    <citation type="submission" date="2020-06" db="EMBL/GenBank/DDBJ databases">
        <authorList>
            <consortium name="Plant Systems Biology data submission"/>
        </authorList>
    </citation>
    <scope>NUCLEOTIDE SEQUENCE</scope>
    <source>
        <strain evidence="1">D6</strain>
    </source>
</reference>
<evidence type="ECO:0000313" key="2">
    <source>
        <dbReference type="Proteomes" id="UP001153069"/>
    </source>
</evidence>
<gene>
    <name evidence="1" type="ORF">SEMRO_887_G216360.1</name>
</gene>
<dbReference type="AlphaFoldDB" id="A0A9N8HJU4"/>
<protein>
    <submittedName>
        <fullName evidence="1">Uncharacterized protein</fullName>
    </submittedName>
</protein>
<dbReference type="EMBL" id="CAICTM010000885">
    <property type="protein sequence ID" value="CAB9517868.1"/>
    <property type="molecule type" value="Genomic_DNA"/>
</dbReference>
<dbReference type="Proteomes" id="UP001153069">
    <property type="component" value="Unassembled WGS sequence"/>
</dbReference>
<organism evidence="1 2">
    <name type="scientific">Seminavis robusta</name>
    <dbReference type="NCBI Taxonomy" id="568900"/>
    <lineage>
        <taxon>Eukaryota</taxon>
        <taxon>Sar</taxon>
        <taxon>Stramenopiles</taxon>
        <taxon>Ochrophyta</taxon>
        <taxon>Bacillariophyta</taxon>
        <taxon>Bacillariophyceae</taxon>
        <taxon>Bacillariophycidae</taxon>
        <taxon>Naviculales</taxon>
        <taxon>Naviculaceae</taxon>
        <taxon>Seminavis</taxon>
    </lineage>
</organism>
<accession>A0A9N8HJU4</accession>
<proteinExistence type="predicted"/>
<sequence length="262" mass="29990">MTKEEKDERSKRLAALEKVVEEPEKRYETKATNEAMRVAKSIPRRIDFIDDVLDRHFLHKPGNIGKVEGAFAAQLDRDGGYWNHNTVIATAIPLFRDILSQLLHELTLMENWLLIFLDKNVKADRGPFLASQEELLEYIRTTRPFLEGQMESVQGYFDKRKDALGACGYRYLNVENETIEINAETSGNNAAVDKETLHLAAMDEGPFMVSTITEVVDVDEAQASNYKPKRILAAKMQKKIRPLNEARQNRLAGWMVPRPCWP</sequence>
<name>A0A9N8HJU4_9STRA</name>
<keyword evidence="2" id="KW-1185">Reference proteome</keyword>
<evidence type="ECO:0000313" key="1">
    <source>
        <dbReference type="EMBL" id="CAB9517868.1"/>
    </source>
</evidence>